<dbReference type="Gene3D" id="3.30.559.10">
    <property type="entry name" value="Chloramphenicol acetyltransferase-like domain"/>
    <property type="match status" value="1"/>
</dbReference>
<dbReference type="PANTHER" id="PTHR31650:SF1">
    <property type="entry name" value="WAX ESTER SYNTHASE_DIACYLGLYCEROL ACYLTRANSFERASE 4-RELATED"/>
    <property type="match status" value="1"/>
</dbReference>
<feature type="domain" description="O-acyltransferase WSD1 C-terminal" evidence="13">
    <location>
        <begin position="300"/>
        <end position="444"/>
    </location>
</feature>
<evidence type="ECO:0000256" key="6">
    <source>
        <dbReference type="ARBA" id="ARBA00022679"/>
    </source>
</evidence>
<feature type="domain" description="O-acyltransferase WSD1-like N-terminal" evidence="12">
    <location>
        <begin position="6"/>
        <end position="260"/>
    </location>
</feature>
<keyword evidence="7 11" id="KW-0319">Glycerol metabolism</keyword>
<evidence type="ECO:0000313" key="15">
    <source>
        <dbReference type="Proteomes" id="UP001551695"/>
    </source>
</evidence>
<evidence type="ECO:0000256" key="3">
    <source>
        <dbReference type="ARBA" id="ARBA00009587"/>
    </source>
</evidence>
<dbReference type="EC" id="2.3.1.20" evidence="4 11"/>
<evidence type="ECO:0000256" key="11">
    <source>
        <dbReference type="RuleBase" id="RU361241"/>
    </source>
</evidence>
<evidence type="ECO:0000256" key="10">
    <source>
        <dbReference type="ARBA" id="ARBA00048109"/>
    </source>
</evidence>
<comment type="catalytic activity">
    <reaction evidence="10 11">
        <text>an acyl-CoA + a 1,2-diacyl-sn-glycerol = a triacyl-sn-glycerol + CoA</text>
        <dbReference type="Rhea" id="RHEA:10868"/>
        <dbReference type="ChEBI" id="CHEBI:17815"/>
        <dbReference type="ChEBI" id="CHEBI:57287"/>
        <dbReference type="ChEBI" id="CHEBI:58342"/>
        <dbReference type="ChEBI" id="CHEBI:64615"/>
        <dbReference type="EC" id="2.3.1.20"/>
    </reaction>
</comment>
<dbReference type="Pfam" id="PF06974">
    <property type="entry name" value="WS_DGAT_C"/>
    <property type="match status" value="1"/>
</dbReference>
<keyword evidence="15" id="KW-1185">Reference proteome</keyword>
<dbReference type="Pfam" id="PF03007">
    <property type="entry name" value="WS_DGAT_cat"/>
    <property type="match status" value="1"/>
</dbReference>
<keyword evidence="6 11" id="KW-0808">Transferase</keyword>
<dbReference type="InterPro" id="IPR004255">
    <property type="entry name" value="O-acyltransferase_WSD1_N"/>
</dbReference>
<dbReference type="InterPro" id="IPR045034">
    <property type="entry name" value="O-acyltransferase_WSD1-like"/>
</dbReference>
<evidence type="ECO:0000259" key="13">
    <source>
        <dbReference type="Pfam" id="PF06974"/>
    </source>
</evidence>
<dbReference type="InterPro" id="IPR014292">
    <property type="entry name" value="Acyl_transf_WS/DGAT"/>
</dbReference>
<protein>
    <recommendedName>
        <fullName evidence="4 11">Diacylglycerol O-acyltransferase</fullName>
        <ecNumber evidence="4 11">2.3.1.20</ecNumber>
    </recommendedName>
</protein>
<name>A0ABV3FYJ9_9NOCA</name>
<comment type="caution">
    <text evidence="14">The sequence shown here is derived from an EMBL/GenBank/DDBJ whole genome shotgun (WGS) entry which is preliminary data.</text>
</comment>
<keyword evidence="5 11" id="KW-0444">Lipid biosynthesis</keyword>
<dbReference type="SUPFAM" id="SSF52777">
    <property type="entry name" value="CoA-dependent acyltransferases"/>
    <property type="match status" value="2"/>
</dbReference>
<dbReference type="InterPro" id="IPR023213">
    <property type="entry name" value="CAT-like_dom_sf"/>
</dbReference>
<comment type="similarity">
    <text evidence="3 11">Belongs to the long-chain O-acyltransferase family.</text>
</comment>
<comment type="pathway">
    <text evidence="2">Lipid metabolism.</text>
</comment>
<evidence type="ECO:0000256" key="4">
    <source>
        <dbReference type="ARBA" id="ARBA00013244"/>
    </source>
</evidence>
<dbReference type="Proteomes" id="UP001551695">
    <property type="component" value="Unassembled WGS sequence"/>
</dbReference>
<evidence type="ECO:0000256" key="8">
    <source>
        <dbReference type="ARBA" id="ARBA00023098"/>
    </source>
</evidence>
<dbReference type="InterPro" id="IPR009721">
    <property type="entry name" value="O-acyltransferase_WSD1_C"/>
</dbReference>
<dbReference type="EMBL" id="JBFAKC010000010">
    <property type="protein sequence ID" value="MEV0710236.1"/>
    <property type="molecule type" value="Genomic_DNA"/>
</dbReference>
<comment type="pathway">
    <text evidence="1 11">Glycerolipid metabolism; triacylglycerol biosynthesis.</text>
</comment>
<dbReference type="RefSeq" id="WP_357786028.1">
    <property type="nucleotide sequence ID" value="NZ_JBFAKC010000010.1"/>
</dbReference>
<evidence type="ECO:0000313" key="14">
    <source>
        <dbReference type="EMBL" id="MEV0710236.1"/>
    </source>
</evidence>
<accession>A0ABV3FYJ9</accession>
<organism evidence="14 15">
    <name type="scientific">Nocardia aurea</name>
    <dbReference type="NCBI Taxonomy" id="2144174"/>
    <lineage>
        <taxon>Bacteria</taxon>
        <taxon>Bacillati</taxon>
        <taxon>Actinomycetota</taxon>
        <taxon>Actinomycetes</taxon>
        <taxon>Mycobacteriales</taxon>
        <taxon>Nocardiaceae</taxon>
        <taxon>Nocardia</taxon>
    </lineage>
</organism>
<keyword evidence="9 11" id="KW-0012">Acyltransferase</keyword>
<keyword evidence="8 11" id="KW-0443">Lipid metabolism</keyword>
<evidence type="ECO:0000256" key="2">
    <source>
        <dbReference type="ARBA" id="ARBA00005189"/>
    </source>
</evidence>
<evidence type="ECO:0000256" key="5">
    <source>
        <dbReference type="ARBA" id="ARBA00022516"/>
    </source>
</evidence>
<evidence type="ECO:0000256" key="9">
    <source>
        <dbReference type="ARBA" id="ARBA00023315"/>
    </source>
</evidence>
<sequence>MSITRLSLTDGVWLSLESAEMPMHISFLLEFSAPQGQTAQGFVRRWRSRWPAPVQVPAPWNLRPLRRWPAGVLPLARQVEEIDPADHLRTWQLPHLRGTSELTEFVTGLHTAQLDMSRPPWELHLVTTADTRRFALLLKVHHSLFDGMSVMRLFTRMFTEDPHFRGAPAAFTLGRVVLDDDAGTERGRRSDSLRGIAKAIRDMSGGRARRRAGAQRIYSQPSSIFDGPVTAARDLRLPTCDLDRLKQLARATGCTVNDVVLYLASTALRTYLTEHATLPDRSLTAGVPTNLREGDDDRVGTRAGMMFTSLATDIADPLERLAAVRRHIRAAKADMAEMAPAAVIGYGLAVTAPWVIGLQFGFRRTPASHPMGISNVPGPSDFLYWDGARLESMHPISLLMHGNTFNLTCISYAGTVHFGILGAADLLPPLTHFVDALHAALDELATLTATTRLAG</sequence>
<proteinExistence type="inferred from homology"/>
<dbReference type="PANTHER" id="PTHR31650">
    <property type="entry name" value="O-ACYLTRANSFERASE (WSD1-LIKE) FAMILY PROTEIN"/>
    <property type="match status" value="1"/>
</dbReference>
<evidence type="ECO:0000259" key="12">
    <source>
        <dbReference type="Pfam" id="PF03007"/>
    </source>
</evidence>
<evidence type="ECO:0000256" key="1">
    <source>
        <dbReference type="ARBA" id="ARBA00004771"/>
    </source>
</evidence>
<gene>
    <name evidence="14" type="ORF">AB0I48_21955</name>
</gene>
<evidence type="ECO:0000256" key="7">
    <source>
        <dbReference type="ARBA" id="ARBA00022798"/>
    </source>
</evidence>
<dbReference type="Gene3D" id="3.30.559.30">
    <property type="entry name" value="Nonribosomal peptide synthetase, condensation domain"/>
    <property type="match status" value="1"/>
</dbReference>
<reference evidence="14 15" key="1">
    <citation type="submission" date="2024-06" db="EMBL/GenBank/DDBJ databases">
        <title>The Natural Products Discovery Center: Release of the First 8490 Sequenced Strains for Exploring Actinobacteria Biosynthetic Diversity.</title>
        <authorList>
            <person name="Kalkreuter E."/>
            <person name="Kautsar S.A."/>
            <person name="Yang D."/>
            <person name="Bader C.D."/>
            <person name="Teijaro C.N."/>
            <person name="Fluegel L."/>
            <person name="Davis C.M."/>
            <person name="Simpson J.R."/>
            <person name="Lauterbach L."/>
            <person name="Steele A.D."/>
            <person name="Gui C."/>
            <person name="Meng S."/>
            <person name="Li G."/>
            <person name="Viehrig K."/>
            <person name="Ye F."/>
            <person name="Su P."/>
            <person name="Kiefer A.F."/>
            <person name="Nichols A."/>
            <person name="Cepeda A.J."/>
            <person name="Yan W."/>
            <person name="Fan B."/>
            <person name="Jiang Y."/>
            <person name="Adhikari A."/>
            <person name="Zheng C.-J."/>
            <person name="Schuster L."/>
            <person name="Cowan T.M."/>
            <person name="Smanski M.J."/>
            <person name="Chevrette M.G."/>
            <person name="De Carvalho L.P.S."/>
            <person name="Shen B."/>
        </authorList>
    </citation>
    <scope>NUCLEOTIDE SEQUENCE [LARGE SCALE GENOMIC DNA]</scope>
    <source>
        <strain evidence="14 15">NPDC050403</strain>
    </source>
</reference>
<dbReference type="NCBIfam" id="TIGR02946">
    <property type="entry name" value="acyl_WS_DGAT"/>
    <property type="match status" value="1"/>
</dbReference>